<dbReference type="SMART" id="SM00388">
    <property type="entry name" value="HisKA"/>
    <property type="match status" value="1"/>
</dbReference>
<proteinExistence type="predicted"/>
<dbReference type="InterPro" id="IPR036097">
    <property type="entry name" value="HisK_dim/P_sf"/>
</dbReference>
<keyword evidence="8" id="KW-0902">Two-component regulatory system</keyword>
<accession>A0ABX0LRR6</accession>
<dbReference type="GO" id="GO:0016301">
    <property type="term" value="F:kinase activity"/>
    <property type="evidence" value="ECO:0007669"/>
    <property type="project" value="UniProtKB-KW"/>
</dbReference>
<dbReference type="PROSITE" id="PS50109">
    <property type="entry name" value="HIS_KIN"/>
    <property type="match status" value="1"/>
</dbReference>
<dbReference type="EC" id="2.7.13.3" evidence="2"/>
<name>A0ABX0LRR6_9BURK</name>
<dbReference type="InterPro" id="IPR036890">
    <property type="entry name" value="HATPase_C_sf"/>
</dbReference>
<gene>
    <name evidence="10" type="ORF">F0185_13415</name>
</gene>
<dbReference type="Pfam" id="PF14361">
    <property type="entry name" value="RsbRD_N"/>
    <property type="match status" value="1"/>
</dbReference>
<dbReference type="Gene3D" id="3.30.565.10">
    <property type="entry name" value="Histidine kinase-like ATPase, C-terminal domain"/>
    <property type="match status" value="1"/>
</dbReference>
<dbReference type="InterPro" id="IPR005467">
    <property type="entry name" value="His_kinase_dom"/>
</dbReference>
<dbReference type="Proteomes" id="UP000785613">
    <property type="component" value="Unassembled WGS sequence"/>
</dbReference>
<dbReference type="CDD" id="cd00082">
    <property type="entry name" value="HisKA"/>
    <property type="match status" value="1"/>
</dbReference>
<keyword evidence="5" id="KW-0547">Nucleotide-binding</keyword>
<dbReference type="InterPro" id="IPR004358">
    <property type="entry name" value="Sig_transdc_His_kin-like_C"/>
</dbReference>
<dbReference type="PRINTS" id="PR00344">
    <property type="entry name" value="BCTRLSENSOR"/>
</dbReference>
<evidence type="ECO:0000256" key="6">
    <source>
        <dbReference type="ARBA" id="ARBA00022777"/>
    </source>
</evidence>
<comment type="caution">
    <text evidence="10">The sequence shown here is derived from an EMBL/GenBank/DDBJ whole genome shotgun (WGS) entry which is preliminary data.</text>
</comment>
<keyword evidence="4" id="KW-0808">Transferase</keyword>
<sequence length="418" mass="46062">MPCEAAWPWRAVRRPLEQRRLAECFFPPHQDAMRLSKFISDNIEVILQEWEDFAGTLHALDSATKVQLRDHAKAILAVICLDLDSQQSVQQGIDKSQGNAPQVADETAAEAHAVDRLQAGFTVEELMAEFRALRASVLRLWQATVKTADESDLQDMLRFNEAIDQSLTESLAHFSAMLRDSQNVFLAILGHDVRNPLGAISMGTQMILEDTTLAPRHLKVAAQVLHSTQRVAEIVADLLDYSTSHLGGGIPVTLAQYDLSVECRSVVQEMKLFHPERDFKVDVEDGITVSWDRTRMSQALSNLMANAVQHGAASSPVWVTVGRQGDDVVLVVQNEGEVISPSRLRVMFDPGKSFVMKSTSERSASQTSNLGLGLYITHEIVLAHGGKIWVSSTELEGTTVKVRMPAIATGTSNHPAHQ</sequence>
<evidence type="ECO:0000256" key="3">
    <source>
        <dbReference type="ARBA" id="ARBA00022553"/>
    </source>
</evidence>
<reference evidence="10 11" key="1">
    <citation type="submission" date="2019-09" db="EMBL/GenBank/DDBJ databases">
        <title>Taxonomy of Antarctic Massilia spp.: description of Massilia rubra sp. nov., Massilia aquatica sp. nov., Massilia mucilaginosa sp. nov., Massilia frigida sp. nov. isolated from streams, lakes and regoliths.</title>
        <authorList>
            <person name="Holochova P."/>
            <person name="Sedlacek I."/>
            <person name="Kralova S."/>
            <person name="Maslanova I."/>
            <person name="Busse H.-J."/>
            <person name="Stankova E."/>
            <person name="Vrbovska V."/>
            <person name="Kovarovic V."/>
            <person name="Bartak M."/>
            <person name="Svec P."/>
            <person name="Pantucek R."/>
        </authorList>
    </citation>
    <scope>NUCLEOTIDE SEQUENCE [LARGE SCALE GENOMIC DNA]</scope>
    <source>
        <strain evidence="10 11">CCM 8692</strain>
    </source>
</reference>
<feature type="domain" description="Histidine kinase" evidence="9">
    <location>
        <begin position="188"/>
        <end position="408"/>
    </location>
</feature>
<keyword evidence="7" id="KW-0067">ATP-binding</keyword>
<evidence type="ECO:0000313" key="10">
    <source>
        <dbReference type="EMBL" id="NHZ34582.1"/>
    </source>
</evidence>
<dbReference type="InterPro" id="IPR003661">
    <property type="entry name" value="HisK_dim/P_dom"/>
</dbReference>
<dbReference type="SUPFAM" id="SSF55874">
    <property type="entry name" value="ATPase domain of HSP90 chaperone/DNA topoisomerase II/histidine kinase"/>
    <property type="match status" value="1"/>
</dbReference>
<evidence type="ECO:0000256" key="7">
    <source>
        <dbReference type="ARBA" id="ARBA00022840"/>
    </source>
</evidence>
<dbReference type="Pfam" id="PF02518">
    <property type="entry name" value="HATPase_c"/>
    <property type="match status" value="1"/>
</dbReference>
<dbReference type="Pfam" id="PF00512">
    <property type="entry name" value="HisKA"/>
    <property type="match status" value="1"/>
</dbReference>
<keyword evidence="6 10" id="KW-0418">Kinase</keyword>
<dbReference type="InterPro" id="IPR003594">
    <property type="entry name" value="HATPase_dom"/>
</dbReference>
<keyword evidence="11" id="KW-1185">Reference proteome</keyword>
<evidence type="ECO:0000256" key="2">
    <source>
        <dbReference type="ARBA" id="ARBA00012438"/>
    </source>
</evidence>
<evidence type="ECO:0000313" key="11">
    <source>
        <dbReference type="Proteomes" id="UP000785613"/>
    </source>
</evidence>
<comment type="catalytic activity">
    <reaction evidence="1">
        <text>ATP + protein L-histidine = ADP + protein N-phospho-L-histidine.</text>
        <dbReference type="EC" id="2.7.13.3"/>
    </reaction>
</comment>
<evidence type="ECO:0000259" key="9">
    <source>
        <dbReference type="PROSITE" id="PS50109"/>
    </source>
</evidence>
<dbReference type="PANTHER" id="PTHR42878">
    <property type="entry name" value="TWO-COMPONENT HISTIDINE KINASE"/>
    <property type="match status" value="1"/>
</dbReference>
<protein>
    <recommendedName>
        <fullName evidence="2">histidine kinase</fullName>
        <ecNumber evidence="2">2.7.13.3</ecNumber>
    </recommendedName>
</protein>
<dbReference type="InterPro" id="IPR050351">
    <property type="entry name" value="BphY/WalK/GraS-like"/>
</dbReference>
<evidence type="ECO:0000256" key="8">
    <source>
        <dbReference type="ARBA" id="ARBA00023012"/>
    </source>
</evidence>
<evidence type="ECO:0000256" key="5">
    <source>
        <dbReference type="ARBA" id="ARBA00022741"/>
    </source>
</evidence>
<evidence type="ECO:0000256" key="1">
    <source>
        <dbReference type="ARBA" id="ARBA00000085"/>
    </source>
</evidence>
<organism evidence="10 11">
    <name type="scientific">Massilia rubra</name>
    <dbReference type="NCBI Taxonomy" id="2607910"/>
    <lineage>
        <taxon>Bacteria</taxon>
        <taxon>Pseudomonadati</taxon>
        <taxon>Pseudomonadota</taxon>
        <taxon>Betaproteobacteria</taxon>
        <taxon>Burkholderiales</taxon>
        <taxon>Oxalobacteraceae</taxon>
        <taxon>Telluria group</taxon>
        <taxon>Massilia</taxon>
    </lineage>
</organism>
<evidence type="ECO:0000256" key="4">
    <source>
        <dbReference type="ARBA" id="ARBA00022679"/>
    </source>
</evidence>
<keyword evidence="3" id="KW-0597">Phosphoprotein</keyword>
<dbReference type="EMBL" id="VUYU01000007">
    <property type="protein sequence ID" value="NHZ34582.1"/>
    <property type="molecule type" value="Genomic_DNA"/>
</dbReference>
<dbReference type="SMART" id="SM00387">
    <property type="entry name" value="HATPase_c"/>
    <property type="match status" value="1"/>
</dbReference>
<dbReference type="SUPFAM" id="SSF47384">
    <property type="entry name" value="Homodimeric domain of signal transducing histidine kinase"/>
    <property type="match status" value="1"/>
</dbReference>
<dbReference type="PANTHER" id="PTHR42878:SF7">
    <property type="entry name" value="SENSOR HISTIDINE KINASE GLRK"/>
    <property type="match status" value="1"/>
</dbReference>
<dbReference type="Gene3D" id="1.10.287.130">
    <property type="match status" value="1"/>
</dbReference>
<dbReference type="InterPro" id="IPR025751">
    <property type="entry name" value="RsbRD_N_dom"/>
</dbReference>
<dbReference type="CDD" id="cd00075">
    <property type="entry name" value="HATPase"/>
    <property type="match status" value="1"/>
</dbReference>